<dbReference type="AlphaFoldDB" id="A0A9D2P1S1"/>
<evidence type="ECO:0000313" key="3">
    <source>
        <dbReference type="Proteomes" id="UP000823895"/>
    </source>
</evidence>
<sequence>MWLGGGYLEEGIAGYVSHTVKMTGLAVALGALLVYSYRRIESRKEALFWILFICIYLLLCIYLFRNIILDIPYISRPECTRLEVVSWDVDTEMEQYMPYKIEGLDEDGKKQRFTVNKSTYKKYRREYSINTADVMYLPHTRIVMELELGEALPEGEKS</sequence>
<reference evidence="2" key="2">
    <citation type="submission" date="2021-04" db="EMBL/GenBank/DDBJ databases">
        <authorList>
            <person name="Gilroy R."/>
        </authorList>
    </citation>
    <scope>NUCLEOTIDE SEQUENCE</scope>
    <source>
        <strain evidence="2">CHK165-2605</strain>
    </source>
</reference>
<accession>A0A9D2P1S1</accession>
<comment type="caution">
    <text evidence="2">The sequence shown here is derived from an EMBL/GenBank/DDBJ whole genome shotgun (WGS) entry which is preliminary data.</text>
</comment>
<evidence type="ECO:0000313" key="2">
    <source>
        <dbReference type="EMBL" id="HJC42535.1"/>
    </source>
</evidence>
<reference evidence="2" key="1">
    <citation type="journal article" date="2021" name="PeerJ">
        <title>Extensive microbial diversity within the chicken gut microbiome revealed by metagenomics and culture.</title>
        <authorList>
            <person name="Gilroy R."/>
            <person name="Ravi A."/>
            <person name="Getino M."/>
            <person name="Pursley I."/>
            <person name="Horton D.L."/>
            <person name="Alikhan N.F."/>
            <person name="Baker D."/>
            <person name="Gharbi K."/>
            <person name="Hall N."/>
            <person name="Watson M."/>
            <person name="Adriaenssens E.M."/>
            <person name="Foster-Nyarko E."/>
            <person name="Jarju S."/>
            <person name="Secka A."/>
            <person name="Antonio M."/>
            <person name="Oren A."/>
            <person name="Chaudhuri R.R."/>
            <person name="La Ragione R."/>
            <person name="Hildebrand F."/>
            <person name="Pallen M.J."/>
        </authorList>
    </citation>
    <scope>NUCLEOTIDE SEQUENCE</scope>
    <source>
        <strain evidence="2">CHK165-2605</strain>
    </source>
</reference>
<dbReference type="EMBL" id="DWWI01000055">
    <property type="protein sequence ID" value="HJC42535.1"/>
    <property type="molecule type" value="Genomic_DNA"/>
</dbReference>
<proteinExistence type="predicted"/>
<feature type="transmembrane region" description="Helical" evidence="1">
    <location>
        <begin position="12"/>
        <end position="34"/>
    </location>
</feature>
<keyword evidence="1" id="KW-0812">Transmembrane</keyword>
<name>A0A9D2P1S1_9FIRM</name>
<feature type="transmembrane region" description="Helical" evidence="1">
    <location>
        <begin position="46"/>
        <end position="64"/>
    </location>
</feature>
<dbReference type="Proteomes" id="UP000823895">
    <property type="component" value="Unassembled WGS sequence"/>
</dbReference>
<organism evidence="2 3">
    <name type="scientific">Candidatus Mediterraneibacter gallistercoris</name>
    <dbReference type="NCBI Taxonomy" id="2838671"/>
    <lineage>
        <taxon>Bacteria</taxon>
        <taxon>Bacillati</taxon>
        <taxon>Bacillota</taxon>
        <taxon>Clostridia</taxon>
        <taxon>Lachnospirales</taxon>
        <taxon>Lachnospiraceae</taxon>
        <taxon>Mediterraneibacter</taxon>
    </lineage>
</organism>
<gene>
    <name evidence="2" type="ORF">H9756_02475</name>
</gene>
<keyword evidence="1" id="KW-1133">Transmembrane helix</keyword>
<keyword evidence="1" id="KW-0472">Membrane</keyword>
<protein>
    <submittedName>
        <fullName evidence="2">Uncharacterized protein</fullName>
    </submittedName>
</protein>
<evidence type="ECO:0000256" key="1">
    <source>
        <dbReference type="SAM" id="Phobius"/>
    </source>
</evidence>